<dbReference type="InterPro" id="IPR001789">
    <property type="entry name" value="Sig_transdc_resp-reg_receiver"/>
</dbReference>
<feature type="modified residue" description="4-aspartylphosphate" evidence="2">
    <location>
        <position position="56"/>
    </location>
</feature>
<sequence length="135" mass="14710">MQNLKVLILEDNPFQLMAIHQMLNACRIFDVLTASSLEAARHSLAVRGAIDIAICDLYLDNLSGLELIRELAEHRNASALIIQSSAAPQVVETAAHLARSQGLKVLGCLAKPVTLSRLNQLLQAYQVPCFNALAH</sequence>
<dbReference type="RefSeq" id="WP_094992470.1">
    <property type="nucleotide sequence ID" value="NZ_NQKI01000005.1"/>
</dbReference>
<dbReference type="PROSITE" id="PS50110">
    <property type="entry name" value="RESPONSE_REGULATORY"/>
    <property type="match status" value="1"/>
</dbReference>
<dbReference type="PANTHER" id="PTHR44591">
    <property type="entry name" value="STRESS RESPONSE REGULATOR PROTEIN 1"/>
    <property type="match status" value="1"/>
</dbReference>
<evidence type="ECO:0000259" key="3">
    <source>
        <dbReference type="PROSITE" id="PS50110"/>
    </source>
</evidence>
<dbReference type="PANTHER" id="PTHR44591:SF3">
    <property type="entry name" value="RESPONSE REGULATORY DOMAIN-CONTAINING PROTEIN"/>
    <property type="match status" value="1"/>
</dbReference>
<dbReference type="GO" id="GO:0000160">
    <property type="term" value="P:phosphorelay signal transduction system"/>
    <property type="evidence" value="ECO:0007669"/>
    <property type="project" value="InterPro"/>
</dbReference>
<reference evidence="4 5" key="1">
    <citation type="submission" date="2017-08" db="EMBL/GenBank/DDBJ databases">
        <title>Genomic and metabolic characterisation of spoilage-associated Pseudomonas species.</title>
        <authorList>
            <person name="Stanborough T."/>
            <person name="Fegan N."/>
            <person name="Powell S.M."/>
            <person name="Singh T."/>
            <person name="Tamplin M.L."/>
            <person name="Chandry P.S."/>
        </authorList>
    </citation>
    <scope>NUCLEOTIDE SEQUENCE [LARGE SCALE GENOMIC DNA]</scope>
    <source>
        <strain evidence="4 5">L1802</strain>
    </source>
</reference>
<evidence type="ECO:0000313" key="5">
    <source>
        <dbReference type="Proteomes" id="UP000215788"/>
    </source>
</evidence>
<dbReference type="Gene3D" id="3.40.50.2300">
    <property type="match status" value="1"/>
</dbReference>
<dbReference type="SMART" id="SM00448">
    <property type="entry name" value="REC"/>
    <property type="match status" value="1"/>
</dbReference>
<dbReference type="OrthoDB" id="9812358at2"/>
<dbReference type="InterPro" id="IPR011006">
    <property type="entry name" value="CheY-like_superfamily"/>
</dbReference>
<dbReference type="Proteomes" id="UP000215788">
    <property type="component" value="Unassembled WGS sequence"/>
</dbReference>
<protein>
    <submittedName>
        <fullName evidence="4">Response regulator</fullName>
    </submittedName>
</protein>
<feature type="domain" description="Response regulatory" evidence="3">
    <location>
        <begin position="5"/>
        <end position="126"/>
    </location>
</feature>
<keyword evidence="1 2" id="KW-0597">Phosphoprotein</keyword>
<evidence type="ECO:0000256" key="1">
    <source>
        <dbReference type="ARBA" id="ARBA00022553"/>
    </source>
</evidence>
<evidence type="ECO:0000313" key="4">
    <source>
        <dbReference type="EMBL" id="OZY60587.1"/>
    </source>
</evidence>
<comment type="caution">
    <text evidence="4">The sequence shown here is derived from an EMBL/GenBank/DDBJ whole genome shotgun (WGS) entry which is preliminary data.</text>
</comment>
<evidence type="ECO:0000256" key="2">
    <source>
        <dbReference type="PROSITE-ProRule" id="PRU00169"/>
    </source>
</evidence>
<name>A0A266NF79_9PSED</name>
<dbReference type="AlphaFoldDB" id="A0A266NF79"/>
<dbReference type="Pfam" id="PF00072">
    <property type="entry name" value="Response_reg"/>
    <property type="match status" value="1"/>
</dbReference>
<dbReference type="EMBL" id="NQKI01000005">
    <property type="protein sequence ID" value="OZY60587.1"/>
    <property type="molecule type" value="Genomic_DNA"/>
</dbReference>
<accession>A0A266NF79</accession>
<gene>
    <name evidence="4" type="ORF">CJF39_05210</name>
</gene>
<dbReference type="SUPFAM" id="SSF52172">
    <property type="entry name" value="CheY-like"/>
    <property type="match status" value="1"/>
</dbReference>
<proteinExistence type="predicted"/>
<organism evidence="4 5">
    <name type="scientific">Pseudomonas lundensis</name>
    <dbReference type="NCBI Taxonomy" id="86185"/>
    <lineage>
        <taxon>Bacteria</taxon>
        <taxon>Pseudomonadati</taxon>
        <taxon>Pseudomonadota</taxon>
        <taxon>Gammaproteobacteria</taxon>
        <taxon>Pseudomonadales</taxon>
        <taxon>Pseudomonadaceae</taxon>
        <taxon>Pseudomonas</taxon>
    </lineage>
</organism>
<dbReference type="InterPro" id="IPR050595">
    <property type="entry name" value="Bact_response_regulator"/>
</dbReference>